<dbReference type="InterPro" id="IPR006530">
    <property type="entry name" value="YD"/>
</dbReference>
<keyword evidence="1" id="KW-0677">Repeat</keyword>
<reference evidence="3 4" key="1">
    <citation type="submission" date="2024-02" db="EMBL/GenBank/DDBJ databases">
        <title>The whole genome sequence of five bacterial samples isolated from Abu Dhabi Sabkha-shore region.</title>
        <authorList>
            <person name="Sudalaimuthuasari N."/>
            <person name="Sarfraz B."/>
            <person name="Tuyisabe J.D."/>
            <person name="Mugisha Ntwali L.D.M."/>
            <person name="Ali A.I.A.A."/>
            <person name="Almansoori S.Z.A."/>
            <person name="Alajami H.S.A."/>
            <person name="Almeqbaali A.A.S."/>
            <person name="Kundu B."/>
            <person name="Saeed E.E."/>
            <person name="Sukumarinath V."/>
            <person name="Mishra A.K."/>
            <person name="Hazzouri K.M."/>
            <person name="Almaskari R."/>
            <person name="Sharma A.K."/>
            <person name="Amiri K.M.A."/>
        </authorList>
    </citation>
    <scope>NUCLEOTIDE SEQUENCE [LARGE SCALE GENOMIC DNA]</scope>
    <source>
        <strain evidence="4">kcgeb_sd</strain>
    </source>
</reference>
<evidence type="ECO:0000256" key="1">
    <source>
        <dbReference type="ARBA" id="ARBA00022737"/>
    </source>
</evidence>
<dbReference type="Gene3D" id="2.180.10.10">
    <property type="entry name" value="RHS repeat-associated core"/>
    <property type="match status" value="1"/>
</dbReference>
<accession>A0ABZ2D3Q2</accession>
<organism evidence="3 4">
    <name type="scientific">Pelagerythrobacter marensis</name>
    <dbReference type="NCBI Taxonomy" id="543877"/>
    <lineage>
        <taxon>Bacteria</taxon>
        <taxon>Pseudomonadati</taxon>
        <taxon>Pseudomonadota</taxon>
        <taxon>Alphaproteobacteria</taxon>
        <taxon>Sphingomonadales</taxon>
        <taxon>Erythrobacteraceae</taxon>
        <taxon>Pelagerythrobacter</taxon>
    </lineage>
</organism>
<dbReference type="PANTHER" id="PTHR32305:SF15">
    <property type="entry name" value="PROTEIN RHSA-RELATED"/>
    <property type="match status" value="1"/>
</dbReference>
<dbReference type="Proteomes" id="UP001335183">
    <property type="component" value="Chromosome"/>
</dbReference>
<dbReference type="InterPro" id="IPR056823">
    <property type="entry name" value="TEN-like_YD-shell"/>
</dbReference>
<evidence type="ECO:0000313" key="4">
    <source>
        <dbReference type="Proteomes" id="UP001335183"/>
    </source>
</evidence>
<dbReference type="PRINTS" id="PR00394">
    <property type="entry name" value="RHSPROTEIN"/>
</dbReference>
<dbReference type="InterPro" id="IPR022385">
    <property type="entry name" value="Rhs_assc_core"/>
</dbReference>
<dbReference type="EMBL" id="CP144918">
    <property type="protein sequence ID" value="WWA46774.1"/>
    <property type="molecule type" value="Genomic_DNA"/>
</dbReference>
<dbReference type="NCBIfam" id="TIGR03696">
    <property type="entry name" value="Rhs_assc_core"/>
    <property type="match status" value="1"/>
</dbReference>
<dbReference type="RefSeq" id="WP_338445670.1">
    <property type="nucleotide sequence ID" value="NZ_CP144918.1"/>
</dbReference>
<evidence type="ECO:0000259" key="2">
    <source>
        <dbReference type="Pfam" id="PF25023"/>
    </source>
</evidence>
<dbReference type="Pfam" id="PF25023">
    <property type="entry name" value="TEN_YD-shell"/>
    <property type="match status" value="1"/>
</dbReference>
<keyword evidence="4" id="KW-1185">Reference proteome</keyword>
<gene>
    <name evidence="3" type="ORF">V5F89_10895</name>
</gene>
<dbReference type="NCBIfam" id="TIGR01643">
    <property type="entry name" value="YD_repeat_2x"/>
    <property type="match status" value="1"/>
</dbReference>
<dbReference type="PANTHER" id="PTHR32305">
    <property type="match status" value="1"/>
</dbReference>
<proteinExistence type="predicted"/>
<evidence type="ECO:0000313" key="3">
    <source>
        <dbReference type="EMBL" id="WWA46774.1"/>
    </source>
</evidence>
<name>A0ABZ2D3Q2_9SPHN</name>
<protein>
    <submittedName>
        <fullName evidence="3">RHS repeat-associated core domain-containing protein</fullName>
    </submittedName>
</protein>
<dbReference type="InterPro" id="IPR050708">
    <property type="entry name" value="T6SS_VgrG/RHS"/>
</dbReference>
<sequence length="383" mass="40857">MNNLNQYTTAGPAVFAYDNSGNLISDGANSYSYDPENRMTGVTLAGTAAAALRYDGLGRLNRTSGGGEATGYYLYDGDALVAEYNSAGTLTRRYVHGAAVGADDPLVWYEGAGTAASARRFLHADVQGSIVAVTGSTGSVLAINSYDDWGIGTLDNRDMPSPNNIGRFQYTGQVWLPQVGMYHYKARFYSPTLGRFMQTDPIGYEDGMNMYAYVGNDPANGIDPTGLCTGSRIALVKSDCVIEKDKLAPSDGDNHIVVQGFRNKKPIPTVSIGSAASALVPLPQPDERYGLLRYFSELIFEQAKKEREKAKKYLENCLEGEIDAGQVAVDGAEKGGRRLLGEPSPTEIVPQSSARKRIIGGLGGAVSGSAKSALRQACENGNN</sequence>
<feature type="domain" description="Teneurin-like YD-shell" evidence="2">
    <location>
        <begin position="3"/>
        <end position="210"/>
    </location>
</feature>